<evidence type="ECO:0000313" key="14">
    <source>
        <dbReference type="Proteomes" id="UP000887013"/>
    </source>
</evidence>
<evidence type="ECO:0000256" key="11">
    <source>
        <dbReference type="ARBA" id="ARBA00023306"/>
    </source>
</evidence>
<evidence type="ECO:0008006" key="15">
    <source>
        <dbReference type="Google" id="ProtNLM"/>
    </source>
</evidence>
<gene>
    <name evidence="13" type="primary">AVEN_151343_1</name>
    <name evidence="13" type="ORF">NPIL_422381</name>
</gene>
<keyword evidence="6" id="KW-0493">Microtubule</keyword>
<comment type="similarity">
    <text evidence="3">Belongs to the NUSAP family.</text>
</comment>
<dbReference type="GO" id="GO:0005874">
    <property type="term" value="C:microtubule"/>
    <property type="evidence" value="ECO:0007669"/>
    <property type="project" value="UniProtKB-KW"/>
</dbReference>
<dbReference type="PANTHER" id="PTHR15874">
    <property type="entry name" value="NUCLEOLAR AND SPINDLE-ASSOCIATED PROTEIN 1"/>
    <property type="match status" value="1"/>
</dbReference>
<protein>
    <recommendedName>
        <fullName evidence="15">Nucleolar and spindle-associated protein 1</fullName>
    </recommendedName>
</protein>
<keyword evidence="8" id="KW-0238">DNA-binding</keyword>
<dbReference type="Pfam" id="PF16006">
    <property type="entry name" value="NUSAP"/>
    <property type="match status" value="1"/>
</dbReference>
<dbReference type="GO" id="GO:0008017">
    <property type="term" value="F:microtubule binding"/>
    <property type="evidence" value="ECO:0007669"/>
    <property type="project" value="TreeGrafter"/>
</dbReference>
<evidence type="ECO:0000313" key="13">
    <source>
        <dbReference type="EMBL" id="GFU13370.1"/>
    </source>
</evidence>
<feature type="region of interest" description="Disordered" evidence="12">
    <location>
        <begin position="116"/>
        <end position="139"/>
    </location>
</feature>
<dbReference type="Proteomes" id="UP000887013">
    <property type="component" value="Unassembled WGS sequence"/>
</dbReference>
<dbReference type="GO" id="GO:0072686">
    <property type="term" value="C:mitotic spindle"/>
    <property type="evidence" value="ECO:0007669"/>
    <property type="project" value="TreeGrafter"/>
</dbReference>
<proteinExistence type="inferred from homology"/>
<feature type="region of interest" description="Disordered" evidence="12">
    <location>
        <begin position="157"/>
        <end position="181"/>
    </location>
</feature>
<accession>A0A8X6QGT1</accession>
<evidence type="ECO:0000256" key="2">
    <source>
        <dbReference type="ARBA" id="ARBA00004186"/>
    </source>
</evidence>
<comment type="subcellular location">
    <subcellularLocation>
        <location evidence="2">Cytoplasm</location>
        <location evidence="2">Cytoskeleton</location>
        <location evidence="2">Spindle</location>
    </subcellularLocation>
    <subcellularLocation>
        <location evidence="1">Nucleus</location>
    </subcellularLocation>
</comment>
<keyword evidence="4" id="KW-0963">Cytoplasm</keyword>
<dbReference type="EMBL" id="BMAW01125652">
    <property type="protein sequence ID" value="GFU13370.1"/>
    <property type="molecule type" value="Genomic_DNA"/>
</dbReference>
<dbReference type="GO" id="GO:0005730">
    <property type="term" value="C:nucleolus"/>
    <property type="evidence" value="ECO:0007669"/>
    <property type="project" value="TreeGrafter"/>
</dbReference>
<feature type="region of interest" description="Disordered" evidence="12">
    <location>
        <begin position="1"/>
        <end position="25"/>
    </location>
</feature>
<name>A0A8X6QGT1_NEPPI</name>
<comment type="caution">
    <text evidence="13">The sequence shown here is derived from an EMBL/GenBank/DDBJ whole genome shotgun (WGS) entry which is preliminary data.</text>
</comment>
<evidence type="ECO:0000256" key="10">
    <source>
        <dbReference type="ARBA" id="ARBA00023242"/>
    </source>
</evidence>
<evidence type="ECO:0000256" key="7">
    <source>
        <dbReference type="ARBA" id="ARBA00022776"/>
    </source>
</evidence>
<feature type="region of interest" description="Disordered" evidence="12">
    <location>
        <begin position="340"/>
        <end position="384"/>
    </location>
</feature>
<sequence length="526" mass="58463">MDTPNEESLRQMPFSELKKHAKRKGIKGNMKAENIIALILEDARSAEDSFVTMEQQIINSCKKHKARKFEEDKQIASDTPRRETYTLDSPSDTIVALNDLIVSSASPVLKKTPTVNETSQNVTMSRGSERKSKKRKVSFVTPLRKSARLSAMTPHYASVKDRPKTPIPSRNSTGRKNSSSIRTKISFVETPIEECESNILKKLSGRKEKRVSTPMPLSKTKRMNLSSTGLAAPIATPEVSFVDEHPKEISASKLIAKSEFKEMTAIGPLPSTKGKIIFTPKSDIKKAATPLSMSGKKNFTPKSGAKIVSSPYKTSGTKVKATPNFKKIHQKAFEKMESIDEYQQRKATNSARKIKQHLQSHDQSSASKKSNVKKTAASKPFGGIPFIPSKTNSSSFQIQPVCGKKSATTKAVSRTENTLTKKFINRDSKKSVKHVSQENTPLKRRIKFDLKASLSKKLPYKPHAGPLKPLTENLNTSLACPPSSQKTKTGNKIVEAKRVESRGILRGVRKNRRFELQMSNRKLTLC</sequence>
<evidence type="ECO:0000256" key="1">
    <source>
        <dbReference type="ARBA" id="ARBA00004123"/>
    </source>
</evidence>
<keyword evidence="5" id="KW-0132">Cell division</keyword>
<organism evidence="13 14">
    <name type="scientific">Nephila pilipes</name>
    <name type="common">Giant wood spider</name>
    <name type="synonym">Nephila maculata</name>
    <dbReference type="NCBI Taxonomy" id="299642"/>
    <lineage>
        <taxon>Eukaryota</taxon>
        <taxon>Metazoa</taxon>
        <taxon>Ecdysozoa</taxon>
        <taxon>Arthropoda</taxon>
        <taxon>Chelicerata</taxon>
        <taxon>Arachnida</taxon>
        <taxon>Araneae</taxon>
        <taxon>Araneomorphae</taxon>
        <taxon>Entelegynae</taxon>
        <taxon>Araneoidea</taxon>
        <taxon>Nephilidae</taxon>
        <taxon>Nephila</taxon>
    </lineage>
</organism>
<keyword evidence="10" id="KW-0539">Nucleus</keyword>
<evidence type="ECO:0000256" key="8">
    <source>
        <dbReference type="ARBA" id="ARBA00023125"/>
    </source>
</evidence>
<evidence type="ECO:0000256" key="4">
    <source>
        <dbReference type="ARBA" id="ARBA00022490"/>
    </source>
</evidence>
<keyword evidence="14" id="KW-1185">Reference proteome</keyword>
<dbReference type="PANTHER" id="PTHR15874:SF1">
    <property type="entry name" value="NUCLEOLAR AND SPINDLE-ASSOCIATED PROTEIN 1"/>
    <property type="match status" value="1"/>
</dbReference>
<dbReference type="GO" id="GO:0000281">
    <property type="term" value="P:mitotic cytokinesis"/>
    <property type="evidence" value="ECO:0007669"/>
    <property type="project" value="InterPro"/>
</dbReference>
<feature type="compositionally biased region" description="Polar residues" evidence="12">
    <location>
        <begin position="168"/>
        <end position="181"/>
    </location>
</feature>
<dbReference type="OrthoDB" id="6427998at2759"/>
<dbReference type="GO" id="GO:0007076">
    <property type="term" value="P:mitotic chromosome condensation"/>
    <property type="evidence" value="ECO:0007669"/>
    <property type="project" value="TreeGrafter"/>
</dbReference>
<evidence type="ECO:0000256" key="5">
    <source>
        <dbReference type="ARBA" id="ARBA00022618"/>
    </source>
</evidence>
<evidence type="ECO:0000256" key="3">
    <source>
        <dbReference type="ARBA" id="ARBA00009702"/>
    </source>
</evidence>
<keyword evidence="9" id="KW-0206">Cytoskeleton</keyword>
<dbReference type="GO" id="GO:0040001">
    <property type="term" value="P:establishment of mitotic spindle localization"/>
    <property type="evidence" value="ECO:0007669"/>
    <property type="project" value="InterPro"/>
</dbReference>
<reference evidence="13" key="1">
    <citation type="submission" date="2020-08" db="EMBL/GenBank/DDBJ databases">
        <title>Multicomponent nature underlies the extraordinary mechanical properties of spider dragline silk.</title>
        <authorList>
            <person name="Kono N."/>
            <person name="Nakamura H."/>
            <person name="Mori M."/>
            <person name="Yoshida Y."/>
            <person name="Ohtoshi R."/>
            <person name="Malay A.D."/>
            <person name="Moran D.A.P."/>
            <person name="Tomita M."/>
            <person name="Numata K."/>
            <person name="Arakawa K."/>
        </authorList>
    </citation>
    <scope>NUCLEOTIDE SEQUENCE</scope>
</reference>
<evidence type="ECO:0000256" key="9">
    <source>
        <dbReference type="ARBA" id="ARBA00023212"/>
    </source>
</evidence>
<evidence type="ECO:0000256" key="12">
    <source>
        <dbReference type="SAM" id="MobiDB-lite"/>
    </source>
</evidence>
<dbReference type="InterPro" id="IPR026756">
    <property type="entry name" value="NuSAP"/>
</dbReference>
<dbReference type="AlphaFoldDB" id="A0A8X6QGT1"/>
<dbReference type="GO" id="GO:0003677">
    <property type="term" value="F:DNA binding"/>
    <property type="evidence" value="ECO:0007669"/>
    <property type="project" value="UniProtKB-KW"/>
</dbReference>
<keyword evidence="7" id="KW-0498">Mitosis</keyword>
<keyword evidence="11" id="KW-0131">Cell cycle</keyword>
<evidence type="ECO:0000256" key="6">
    <source>
        <dbReference type="ARBA" id="ARBA00022701"/>
    </source>
</evidence>